<proteinExistence type="predicted"/>
<evidence type="ECO:0000313" key="1">
    <source>
        <dbReference type="EMBL" id="KAH7906378.1"/>
    </source>
</evidence>
<organism evidence="1 2">
    <name type="scientific">Hygrophoropsis aurantiaca</name>
    <dbReference type="NCBI Taxonomy" id="72124"/>
    <lineage>
        <taxon>Eukaryota</taxon>
        <taxon>Fungi</taxon>
        <taxon>Dikarya</taxon>
        <taxon>Basidiomycota</taxon>
        <taxon>Agaricomycotina</taxon>
        <taxon>Agaricomycetes</taxon>
        <taxon>Agaricomycetidae</taxon>
        <taxon>Boletales</taxon>
        <taxon>Coniophorineae</taxon>
        <taxon>Hygrophoropsidaceae</taxon>
        <taxon>Hygrophoropsis</taxon>
    </lineage>
</organism>
<name>A0ACB8A073_9AGAM</name>
<reference evidence="1" key="1">
    <citation type="journal article" date="2021" name="New Phytol.">
        <title>Evolutionary innovations through gain and loss of genes in the ectomycorrhizal Boletales.</title>
        <authorList>
            <person name="Wu G."/>
            <person name="Miyauchi S."/>
            <person name="Morin E."/>
            <person name="Kuo A."/>
            <person name="Drula E."/>
            <person name="Varga T."/>
            <person name="Kohler A."/>
            <person name="Feng B."/>
            <person name="Cao Y."/>
            <person name="Lipzen A."/>
            <person name="Daum C."/>
            <person name="Hundley H."/>
            <person name="Pangilinan J."/>
            <person name="Johnson J."/>
            <person name="Barry K."/>
            <person name="LaButti K."/>
            <person name="Ng V."/>
            <person name="Ahrendt S."/>
            <person name="Min B."/>
            <person name="Choi I.G."/>
            <person name="Park H."/>
            <person name="Plett J.M."/>
            <person name="Magnuson J."/>
            <person name="Spatafora J.W."/>
            <person name="Nagy L.G."/>
            <person name="Henrissat B."/>
            <person name="Grigoriev I.V."/>
            <person name="Yang Z.L."/>
            <person name="Xu J."/>
            <person name="Martin F.M."/>
        </authorList>
    </citation>
    <scope>NUCLEOTIDE SEQUENCE</scope>
    <source>
        <strain evidence="1">ATCC 28755</strain>
    </source>
</reference>
<keyword evidence="2" id="KW-1185">Reference proteome</keyword>
<evidence type="ECO:0000313" key="2">
    <source>
        <dbReference type="Proteomes" id="UP000790377"/>
    </source>
</evidence>
<accession>A0ACB8A073</accession>
<gene>
    <name evidence="1" type="ORF">BJ138DRAFT_1016318</name>
</gene>
<dbReference type="EMBL" id="MU268028">
    <property type="protein sequence ID" value="KAH7906378.1"/>
    <property type="molecule type" value="Genomic_DNA"/>
</dbReference>
<dbReference type="Proteomes" id="UP000790377">
    <property type="component" value="Unassembled WGS sequence"/>
</dbReference>
<comment type="caution">
    <text evidence="1">The sequence shown here is derived from an EMBL/GenBank/DDBJ whole genome shotgun (WGS) entry which is preliminary data.</text>
</comment>
<sequence length="432" mass="48526">MFYYFLITPLFLLIATTVSSSARPDSAASEPISEPLVFDILHSYHVPSAHDLHQSTFTDSQFAYTDLDAPTFTLKSRPTSVFRPRSWESVEHARLRSLHDAQSEPVEWYETQMLGPDVEDKHTLAQLGRMTANAYQLPGHKNWFELDPSWDVNASFPFGWDNDEDGFRGFVFRARDNNTIVLSIKGTTLQGPTSKKDKLNDNLLFSCCCARVDFSWIFSTVCDCYSWSALHWRCDDVCLSEALIQDSLFYTTGMNLVRDLIFLYPSANIWLVGHSLGGSLASLLGSTFGLPAVAFEAPGERMAAQRLHLPLPPPRAPSLLPAVPVTHVYHNADPIPQGTCTGAASLCAQAGYALETRCHLGKSIVYDTVRKLKWHVDVQKHPIRQVVEKVLDADGPWPDGEDGEERDVPMAREEADCVDCYKWEFGDYKKRL</sequence>
<protein>
    <submittedName>
        <fullName evidence="1">Alpha beta-hydrolase</fullName>
    </submittedName>
</protein>